<proteinExistence type="predicted"/>
<reference evidence="1" key="1">
    <citation type="submission" date="2014-11" db="EMBL/GenBank/DDBJ databases">
        <authorList>
            <person name="Amaro Gonzalez C."/>
        </authorList>
    </citation>
    <scope>NUCLEOTIDE SEQUENCE</scope>
</reference>
<name>A0A0E9PAG5_ANGAN</name>
<sequence length="34" mass="3642">MVPPILVGTVCPSPPSRATPQKHDLVIQKVCVKC</sequence>
<dbReference type="EMBL" id="GBXM01107517">
    <property type="protein sequence ID" value="JAH01060.1"/>
    <property type="molecule type" value="Transcribed_RNA"/>
</dbReference>
<organism evidence="1">
    <name type="scientific">Anguilla anguilla</name>
    <name type="common">European freshwater eel</name>
    <name type="synonym">Muraena anguilla</name>
    <dbReference type="NCBI Taxonomy" id="7936"/>
    <lineage>
        <taxon>Eukaryota</taxon>
        <taxon>Metazoa</taxon>
        <taxon>Chordata</taxon>
        <taxon>Craniata</taxon>
        <taxon>Vertebrata</taxon>
        <taxon>Euteleostomi</taxon>
        <taxon>Actinopterygii</taxon>
        <taxon>Neopterygii</taxon>
        <taxon>Teleostei</taxon>
        <taxon>Anguilliformes</taxon>
        <taxon>Anguillidae</taxon>
        <taxon>Anguilla</taxon>
    </lineage>
</organism>
<evidence type="ECO:0000313" key="1">
    <source>
        <dbReference type="EMBL" id="JAH01060.1"/>
    </source>
</evidence>
<reference evidence="1" key="2">
    <citation type="journal article" date="2015" name="Fish Shellfish Immunol.">
        <title>Early steps in the European eel (Anguilla anguilla)-Vibrio vulnificus interaction in the gills: Role of the RtxA13 toxin.</title>
        <authorList>
            <person name="Callol A."/>
            <person name="Pajuelo D."/>
            <person name="Ebbesson L."/>
            <person name="Teles M."/>
            <person name="MacKenzie S."/>
            <person name="Amaro C."/>
        </authorList>
    </citation>
    <scope>NUCLEOTIDE SEQUENCE</scope>
</reference>
<protein>
    <submittedName>
        <fullName evidence="1">Uncharacterized protein</fullName>
    </submittedName>
</protein>
<accession>A0A0E9PAG5</accession>
<dbReference type="AlphaFoldDB" id="A0A0E9PAG5"/>